<feature type="compositionally biased region" description="Basic and acidic residues" evidence="1">
    <location>
        <begin position="1061"/>
        <end position="1070"/>
    </location>
</feature>
<accession>A0AA36NM58</accession>
<dbReference type="CDD" id="cd11709">
    <property type="entry name" value="SPRY"/>
    <property type="match status" value="1"/>
</dbReference>
<dbReference type="Proteomes" id="UP001178507">
    <property type="component" value="Unassembled WGS sequence"/>
</dbReference>
<dbReference type="SUPFAM" id="SSF49899">
    <property type="entry name" value="Concanavalin A-like lectins/glucanases"/>
    <property type="match status" value="1"/>
</dbReference>
<evidence type="ECO:0000259" key="2">
    <source>
        <dbReference type="PROSITE" id="PS50188"/>
    </source>
</evidence>
<sequence length="1123" mass="123928">MRAVQRLTSCQRAALSNVRANAALNHDKAMPEVRERFTRLGYGEPELQGVLGWIQDLAPMCIHIHIGSVGRFLETDEFYRSQFETGTSCGALDDRNEIRKDWEKELFGGAYDEAKPFERCKYGALGVMNDYRGITSAYQYGDSYLVLKDVRLRTTFAATDSGGIQGSRLAVLDKYAHVLKEYNDNEVHRLVEVAMANTSLEDMPRVQPRLLRGLTADTTNDWATMGFPDLPQKKGRYFFEVELIRGCESPQVGLCSNHFVLAPRTKGDHLRGVGDDEHGWAADGQHSILWHKGKKLAWNRTWASKSKQLSENVVVGIAVDLDAGKIWFASDGEWDPEEKPSFGTDMLPKGTALYPALSFRGRAAFIFGPDFKHKAPTFKGKPFTQWPGMADGTVRADCPIVGNSNNVSIYKEIQIHGEVSLKRNVQRLVANRKHLEVSKSDRSWAVCVDGLQDADGSYARSGAKNGNAVYTQNGGSHKLYFDKDAEKWRLSKDEADPEAWLAEAPAAAASFEPPRHGWTVPINKRGRAPVSLLKSVLDGFKVGADVQDHIIKILGRQLKGSPELEVFRVGDNTTFEDEWNRLQRENKVKVPAEDVWIECVKKKHEEIMAGKSMKGATVVESQHPYPAKSHTWTQDVHLAKAQKLRVSFAEQCSTYDDCATFQVFSGGLSKSTAGVGARAHLKAISGPDQVHGTMIGQVEGEKWIVNIDKDESEICGCFREWLDAQPGRSCTATCAQDPTVVSVRYTPKAKVGSEIAGFTFHEGSPLHPFSISGFTAPGGPAQLKGVFAGWYLDVIALLKNAKFKNLSGEGLGTCPKNLQEIAENLDAFKKRLEAALDLDGVNFVFYNGLDFQLLPICAVQYKGIKVSEEIAAFNANGGVLSIASFKQDGPAQGAGVRAGWHLSLTETFERAENKTALGELTAAQVLEDPEQLLQLQDLTLMMEPANAAPEELFNGFGTDGWDNFTVHNNTAQFVFKSDGDGGDSSEGRWGVFAVVTDAKDPEPQAAVLEELAKLIPQATAQILGTTSSQVSVEPEDWDEARLRALCDRHGWEFEWMTEDGERQRRIEGASRARQAAAESAGTAQAESRTAWWRLDSMSRAFNGGDSRQLKRKIQAPQPIRTKS</sequence>
<comment type="caution">
    <text evidence="3">The sequence shown here is derived from an EMBL/GenBank/DDBJ whole genome shotgun (WGS) entry which is preliminary data.</text>
</comment>
<dbReference type="PROSITE" id="PS50188">
    <property type="entry name" value="B302_SPRY"/>
    <property type="match status" value="1"/>
</dbReference>
<feature type="compositionally biased region" description="Low complexity" evidence="1">
    <location>
        <begin position="1071"/>
        <end position="1085"/>
    </location>
</feature>
<name>A0AA36NM58_9DINO</name>
<dbReference type="Gene3D" id="2.60.120.920">
    <property type="match status" value="1"/>
</dbReference>
<evidence type="ECO:0000313" key="3">
    <source>
        <dbReference type="EMBL" id="CAJ1410541.1"/>
    </source>
</evidence>
<feature type="region of interest" description="Disordered" evidence="1">
    <location>
        <begin position="1061"/>
        <end position="1123"/>
    </location>
</feature>
<protein>
    <recommendedName>
        <fullName evidence="2">B30.2/SPRY domain-containing protein</fullName>
    </recommendedName>
</protein>
<organism evidence="3 4">
    <name type="scientific">Effrenium voratum</name>
    <dbReference type="NCBI Taxonomy" id="2562239"/>
    <lineage>
        <taxon>Eukaryota</taxon>
        <taxon>Sar</taxon>
        <taxon>Alveolata</taxon>
        <taxon>Dinophyceae</taxon>
        <taxon>Suessiales</taxon>
        <taxon>Symbiodiniaceae</taxon>
        <taxon>Effrenium</taxon>
    </lineage>
</organism>
<dbReference type="Pfam" id="PF00622">
    <property type="entry name" value="SPRY"/>
    <property type="match status" value="1"/>
</dbReference>
<dbReference type="InterPro" id="IPR022074">
    <property type="entry name" value="DUF3626"/>
</dbReference>
<dbReference type="InterPro" id="IPR013320">
    <property type="entry name" value="ConA-like_dom_sf"/>
</dbReference>
<keyword evidence="4" id="KW-1185">Reference proteome</keyword>
<evidence type="ECO:0000256" key="1">
    <source>
        <dbReference type="SAM" id="MobiDB-lite"/>
    </source>
</evidence>
<dbReference type="InterPro" id="IPR043136">
    <property type="entry name" value="B30.2/SPRY_sf"/>
</dbReference>
<dbReference type="AlphaFoldDB" id="A0AA36NM58"/>
<proteinExistence type="predicted"/>
<evidence type="ECO:0000313" key="4">
    <source>
        <dbReference type="Proteomes" id="UP001178507"/>
    </source>
</evidence>
<dbReference type="InterPro" id="IPR003877">
    <property type="entry name" value="SPRY_dom"/>
</dbReference>
<feature type="domain" description="B30.2/SPRY" evidence="2">
    <location>
        <begin position="160"/>
        <end position="372"/>
    </location>
</feature>
<dbReference type="SMART" id="SM00449">
    <property type="entry name" value="SPRY"/>
    <property type="match status" value="1"/>
</dbReference>
<dbReference type="EMBL" id="CAUJNA010003826">
    <property type="protein sequence ID" value="CAJ1410541.1"/>
    <property type="molecule type" value="Genomic_DNA"/>
</dbReference>
<dbReference type="Pfam" id="PF12294">
    <property type="entry name" value="DUF3626"/>
    <property type="match status" value="1"/>
</dbReference>
<dbReference type="InterPro" id="IPR001870">
    <property type="entry name" value="B30.2/SPRY"/>
</dbReference>
<gene>
    <name evidence="3" type="ORF">EVOR1521_LOCUS31347</name>
</gene>
<reference evidence="3" key="1">
    <citation type="submission" date="2023-08" db="EMBL/GenBank/DDBJ databases">
        <authorList>
            <person name="Chen Y."/>
            <person name="Shah S."/>
            <person name="Dougan E. K."/>
            <person name="Thang M."/>
            <person name="Chan C."/>
        </authorList>
    </citation>
    <scope>NUCLEOTIDE SEQUENCE</scope>
</reference>